<organism evidence="4 5">
    <name type="scientific">Koleobacter methoxysyntrophicus</name>
    <dbReference type="NCBI Taxonomy" id="2751313"/>
    <lineage>
        <taxon>Bacteria</taxon>
        <taxon>Bacillati</taxon>
        <taxon>Bacillota</taxon>
        <taxon>Clostridia</taxon>
        <taxon>Koleobacterales</taxon>
        <taxon>Koleobacteraceae</taxon>
        <taxon>Koleobacter</taxon>
    </lineage>
</organism>
<dbReference type="AlphaFoldDB" id="A0A8A0RM18"/>
<feature type="coiled-coil region" evidence="1">
    <location>
        <begin position="150"/>
        <end position="177"/>
    </location>
</feature>
<dbReference type="CDD" id="cd12797">
    <property type="entry name" value="M23_peptidase"/>
    <property type="match status" value="1"/>
</dbReference>
<dbReference type="PANTHER" id="PTHR21666">
    <property type="entry name" value="PEPTIDASE-RELATED"/>
    <property type="match status" value="1"/>
</dbReference>
<protein>
    <submittedName>
        <fullName evidence="4">Murein DD-endopeptidase MepM</fullName>
        <ecNumber evidence="4">3.4.24.-</ecNumber>
    </submittedName>
</protein>
<evidence type="ECO:0000256" key="1">
    <source>
        <dbReference type="SAM" id="Coils"/>
    </source>
</evidence>
<feature type="domain" description="M23ase beta-sheet core" evidence="3">
    <location>
        <begin position="216"/>
        <end position="310"/>
    </location>
</feature>
<keyword evidence="2" id="KW-1133">Transmembrane helix</keyword>
<dbReference type="Gene3D" id="2.70.70.10">
    <property type="entry name" value="Glucose Permease (Domain IIA)"/>
    <property type="match status" value="1"/>
</dbReference>
<dbReference type="GO" id="GO:0004222">
    <property type="term" value="F:metalloendopeptidase activity"/>
    <property type="evidence" value="ECO:0007669"/>
    <property type="project" value="TreeGrafter"/>
</dbReference>
<dbReference type="KEGG" id="kme:H0A61_00986"/>
<feature type="transmembrane region" description="Helical" evidence="2">
    <location>
        <begin position="27"/>
        <end position="49"/>
    </location>
</feature>
<dbReference type="Pfam" id="PF01551">
    <property type="entry name" value="Peptidase_M23"/>
    <property type="match status" value="1"/>
</dbReference>
<keyword evidence="2" id="KW-0472">Membrane</keyword>
<keyword evidence="1" id="KW-0175">Coiled coil</keyword>
<accession>A0A8A0RM18</accession>
<sequence>MTSKKRKNLFTVMIIPHSERPTLTFNISLFLVQTLGFLVVVSIVLMMVFSYSYQHMRVELAEYSMKAEEYKLLREQVDFFAKETEMLQEKMKALEKLDTDIRVLMKNDPAIEKLNDSTQVKIAQAVLESNSPYASRGGGFQITRNPTTIREQMNADLEMIKNEMDAREDSLTQLRSAVQERHDRLAATPSIWPVRNARITSPFGYRRSPLSFRREFHSGIDLATNYGAPVYAASDGVVTFSGWRSGYGWTVIISNDYGFTTLYAHNSQLLVKRGTKVSKGDIIAKVGSSGRSTGPHVHYEVWVNGSLVNPKEYLH</sequence>
<reference evidence="4" key="1">
    <citation type="submission" date="2020-07" db="EMBL/GenBank/DDBJ databases">
        <title>Koleobacter methoxysyntrophicus gen. nov., sp. nov., a novel anaerobic bacterium isolated from deep subsurface oil field and proposal of Koleobacterales ord. nov. in the phylum Firmicutes.</title>
        <authorList>
            <person name="Sakamoto S."/>
            <person name="Tamaki H."/>
        </authorList>
    </citation>
    <scope>NUCLEOTIDE SEQUENCE</scope>
    <source>
        <strain evidence="4">NRmbB1</strain>
    </source>
</reference>
<evidence type="ECO:0000256" key="2">
    <source>
        <dbReference type="SAM" id="Phobius"/>
    </source>
</evidence>
<dbReference type="EC" id="3.4.24.-" evidence="4"/>
<dbReference type="RefSeq" id="WP_206708853.1">
    <property type="nucleotide sequence ID" value="NZ_CP059066.1"/>
</dbReference>
<feature type="coiled-coil region" evidence="1">
    <location>
        <begin position="77"/>
        <end position="107"/>
    </location>
</feature>
<gene>
    <name evidence="4" type="primary">mepM_2</name>
    <name evidence="4" type="ORF">H0A61_00986</name>
</gene>
<keyword evidence="2" id="KW-0812">Transmembrane</keyword>
<dbReference type="PANTHER" id="PTHR21666:SF286">
    <property type="entry name" value="LIPOPROTEIN NLPD"/>
    <property type="match status" value="1"/>
</dbReference>
<dbReference type="InterPro" id="IPR011055">
    <property type="entry name" value="Dup_hybrid_motif"/>
</dbReference>
<dbReference type="InterPro" id="IPR016047">
    <property type="entry name" value="M23ase_b-sheet_dom"/>
</dbReference>
<keyword evidence="4" id="KW-0378">Hydrolase</keyword>
<name>A0A8A0RM18_9FIRM</name>
<dbReference type="EMBL" id="CP059066">
    <property type="protein sequence ID" value="QSQ08648.1"/>
    <property type="molecule type" value="Genomic_DNA"/>
</dbReference>
<dbReference type="FunFam" id="2.70.70.10:FF:000006">
    <property type="entry name" value="M23 family peptidase"/>
    <property type="match status" value="1"/>
</dbReference>
<dbReference type="InterPro" id="IPR050570">
    <property type="entry name" value="Cell_wall_metabolism_enzyme"/>
</dbReference>
<dbReference type="SUPFAM" id="SSF51261">
    <property type="entry name" value="Duplicated hybrid motif"/>
    <property type="match status" value="1"/>
</dbReference>
<keyword evidence="5" id="KW-1185">Reference proteome</keyword>
<evidence type="ECO:0000313" key="5">
    <source>
        <dbReference type="Proteomes" id="UP000662904"/>
    </source>
</evidence>
<proteinExistence type="predicted"/>
<dbReference type="Proteomes" id="UP000662904">
    <property type="component" value="Chromosome"/>
</dbReference>
<evidence type="ECO:0000259" key="3">
    <source>
        <dbReference type="Pfam" id="PF01551"/>
    </source>
</evidence>
<evidence type="ECO:0000313" key="4">
    <source>
        <dbReference type="EMBL" id="QSQ08648.1"/>
    </source>
</evidence>